<keyword evidence="1" id="KW-0472">Membrane</keyword>
<organism evidence="2 3">
    <name type="scientific">Xenorhabdus bovienii str. oregonense</name>
    <dbReference type="NCBI Taxonomy" id="1398202"/>
    <lineage>
        <taxon>Bacteria</taxon>
        <taxon>Pseudomonadati</taxon>
        <taxon>Pseudomonadota</taxon>
        <taxon>Gammaproteobacteria</taxon>
        <taxon>Enterobacterales</taxon>
        <taxon>Morganellaceae</taxon>
        <taxon>Xenorhabdus</taxon>
    </lineage>
</organism>
<dbReference type="HOGENOM" id="CLU_3224012_0_0_6"/>
<protein>
    <submittedName>
        <fullName evidence="2">Uncharacterized protein</fullName>
    </submittedName>
</protein>
<keyword evidence="1" id="KW-1133">Transmembrane helix</keyword>
<proteinExistence type="predicted"/>
<evidence type="ECO:0000313" key="2">
    <source>
        <dbReference type="EMBL" id="CDH04089.1"/>
    </source>
</evidence>
<keyword evidence="1" id="KW-0812">Transmembrane</keyword>
<name>A0A077P074_XENBV</name>
<gene>
    <name evidence="2" type="ORF">XBO1_1010001</name>
</gene>
<evidence type="ECO:0000256" key="1">
    <source>
        <dbReference type="SAM" id="Phobius"/>
    </source>
</evidence>
<dbReference type="AlphaFoldDB" id="A0A077P074"/>
<reference evidence="2" key="1">
    <citation type="submission" date="2013-07" db="EMBL/GenBank/DDBJ databases">
        <title>Sub-species coevolution in mutualistic symbiosis.</title>
        <authorList>
            <person name="Murfin K."/>
            <person name="Klassen J."/>
            <person name="Lee M."/>
            <person name="Forst S."/>
            <person name="Stock P."/>
            <person name="Goodrich-Blair H."/>
        </authorList>
    </citation>
    <scope>NUCLEOTIDE SEQUENCE [LARGE SCALE GENOMIC DNA]</scope>
    <source>
        <strain evidence="2">Oregonense</strain>
    </source>
</reference>
<dbReference type="Proteomes" id="UP000028483">
    <property type="component" value="Unassembled WGS sequence"/>
</dbReference>
<dbReference type="EMBL" id="CBSX010000004">
    <property type="protein sequence ID" value="CDH04089.1"/>
    <property type="molecule type" value="Genomic_DNA"/>
</dbReference>
<accession>A0A077P074</accession>
<sequence>MIDNYYVLNVFVYLLVKFFIQARQNIYTNFTSRGWFVMIANHYK</sequence>
<evidence type="ECO:0000313" key="3">
    <source>
        <dbReference type="Proteomes" id="UP000028483"/>
    </source>
</evidence>
<comment type="caution">
    <text evidence="2">The sequence shown here is derived from an EMBL/GenBank/DDBJ whole genome shotgun (WGS) entry which is preliminary data.</text>
</comment>
<feature type="transmembrane region" description="Helical" evidence="1">
    <location>
        <begin position="6"/>
        <end position="23"/>
    </location>
</feature>